<dbReference type="Proteomes" id="UP000805193">
    <property type="component" value="Unassembled WGS sequence"/>
</dbReference>
<name>A0AC60QYR3_IXOPE</name>
<evidence type="ECO:0000313" key="1">
    <source>
        <dbReference type="EMBL" id="KAG0444352.1"/>
    </source>
</evidence>
<organism evidence="1 2">
    <name type="scientific">Ixodes persulcatus</name>
    <name type="common">Taiga tick</name>
    <dbReference type="NCBI Taxonomy" id="34615"/>
    <lineage>
        <taxon>Eukaryota</taxon>
        <taxon>Metazoa</taxon>
        <taxon>Ecdysozoa</taxon>
        <taxon>Arthropoda</taxon>
        <taxon>Chelicerata</taxon>
        <taxon>Arachnida</taxon>
        <taxon>Acari</taxon>
        <taxon>Parasitiformes</taxon>
        <taxon>Ixodida</taxon>
        <taxon>Ixodoidea</taxon>
        <taxon>Ixodidae</taxon>
        <taxon>Ixodinae</taxon>
        <taxon>Ixodes</taxon>
    </lineage>
</organism>
<dbReference type="EMBL" id="JABSTQ010002144">
    <property type="protein sequence ID" value="KAG0444352.1"/>
    <property type="molecule type" value="Genomic_DNA"/>
</dbReference>
<sequence>MEKGLLRSLAFTRDKQLTVQSLATNGHRSIGKHMREKEPAILHYLDIWHVSKSNTFIDARSVDMVTSKSLLKDLCKLSPNTQTYALESFHCMLNGFAPKWAEFHIKCMLARTRIAVPHYNENGNREQAITRAGQKQWKLKSPKARKGHHAAHPEKTKATYGYVAKLLCGGL</sequence>
<accession>A0AC60QYR3</accession>
<reference evidence="1 2" key="1">
    <citation type="journal article" date="2020" name="Cell">
        <title>Large-Scale Comparative Analyses of Tick Genomes Elucidate Their Genetic Diversity and Vector Capacities.</title>
        <authorList>
            <consortium name="Tick Genome and Microbiome Consortium (TIGMIC)"/>
            <person name="Jia N."/>
            <person name="Wang J."/>
            <person name="Shi W."/>
            <person name="Du L."/>
            <person name="Sun Y."/>
            <person name="Zhan W."/>
            <person name="Jiang J.F."/>
            <person name="Wang Q."/>
            <person name="Zhang B."/>
            <person name="Ji P."/>
            <person name="Bell-Sakyi L."/>
            <person name="Cui X.M."/>
            <person name="Yuan T.T."/>
            <person name="Jiang B.G."/>
            <person name="Yang W.F."/>
            <person name="Lam T.T."/>
            <person name="Chang Q.C."/>
            <person name="Ding S.J."/>
            <person name="Wang X.J."/>
            <person name="Zhu J.G."/>
            <person name="Ruan X.D."/>
            <person name="Zhao L."/>
            <person name="Wei J.T."/>
            <person name="Ye R.Z."/>
            <person name="Que T.C."/>
            <person name="Du C.H."/>
            <person name="Zhou Y.H."/>
            <person name="Cheng J.X."/>
            <person name="Dai P.F."/>
            <person name="Guo W.B."/>
            <person name="Han X.H."/>
            <person name="Huang E.J."/>
            <person name="Li L.F."/>
            <person name="Wei W."/>
            <person name="Gao Y.C."/>
            <person name="Liu J.Z."/>
            <person name="Shao H.Z."/>
            <person name="Wang X."/>
            <person name="Wang C.C."/>
            <person name="Yang T.C."/>
            <person name="Huo Q.B."/>
            <person name="Li W."/>
            <person name="Chen H.Y."/>
            <person name="Chen S.E."/>
            <person name="Zhou L.G."/>
            <person name="Ni X.B."/>
            <person name="Tian J.H."/>
            <person name="Sheng Y."/>
            <person name="Liu T."/>
            <person name="Pan Y.S."/>
            <person name="Xia L.Y."/>
            <person name="Li J."/>
            <person name="Zhao F."/>
            <person name="Cao W.C."/>
        </authorList>
    </citation>
    <scope>NUCLEOTIDE SEQUENCE [LARGE SCALE GENOMIC DNA]</scope>
    <source>
        <strain evidence="1">Iper-2018</strain>
    </source>
</reference>
<gene>
    <name evidence="1" type="ORF">HPB47_013897</name>
</gene>
<keyword evidence="2" id="KW-1185">Reference proteome</keyword>
<evidence type="ECO:0000313" key="2">
    <source>
        <dbReference type="Proteomes" id="UP000805193"/>
    </source>
</evidence>
<proteinExistence type="predicted"/>
<protein>
    <submittedName>
        <fullName evidence="1">Uncharacterized protein</fullName>
    </submittedName>
</protein>
<comment type="caution">
    <text evidence="1">The sequence shown here is derived from an EMBL/GenBank/DDBJ whole genome shotgun (WGS) entry which is preliminary data.</text>
</comment>